<dbReference type="KEGG" id="eec:EcWSU1_02277"/>
<evidence type="ECO:0000259" key="1">
    <source>
        <dbReference type="Pfam" id="PF12961"/>
    </source>
</evidence>
<dbReference type="InterPro" id="IPR039440">
    <property type="entry name" value="DUF3850"/>
</dbReference>
<organism evidence="3 4">
    <name type="scientific">Enterobacter ludwigii</name>
    <dbReference type="NCBI Taxonomy" id="299767"/>
    <lineage>
        <taxon>Bacteria</taxon>
        <taxon>Pseudomonadati</taxon>
        <taxon>Pseudomonadota</taxon>
        <taxon>Gammaproteobacteria</taxon>
        <taxon>Enterobacterales</taxon>
        <taxon>Enterobacteriaceae</taxon>
        <taxon>Enterobacter</taxon>
        <taxon>Enterobacter cloacae complex</taxon>
    </lineage>
</organism>
<proteinExistence type="predicted"/>
<accession>G8LQ64</accession>
<dbReference type="EMBL" id="CP002886">
    <property type="protein sequence ID" value="AEW73712.1"/>
    <property type="molecule type" value="Genomic_DNA"/>
</dbReference>
<feature type="domain" description="DUF3850" evidence="1">
    <location>
        <begin position="16"/>
        <end position="87"/>
    </location>
</feature>
<feature type="domain" description="DUF7415" evidence="2">
    <location>
        <begin position="102"/>
        <end position="143"/>
    </location>
</feature>
<dbReference type="Pfam" id="PF12961">
    <property type="entry name" value="DUF3850"/>
    <property type="match status" value="1"/>
</dbReference>
<evidence type="ECO:0000313" key="3">
    <source>
        <dbReference type="EMBL" id="AEW73712.1"/>
    </source>
</evidence>
<dbReference type="Pfam" id="PF24187">
    <property type="entry name" value="DUF7415"/>
    <property type="match status" value="1"/>
</dbReference>
<gene>
    <name evidence="3" type="ORF">EcWSU1_02277</name>
</gene>
<dbReference type="Gene3D" id="2.30.130.30">
    <property type="entry name" value="Hypothetical protein"/>
    <property type="match status" value="1"/>
</dbReference>
<name>G8LQ64_9ENTR</name>
<reference evidence="3 4" key="1">
    <citation type="journal article" date="2011" name="Stand. Genomic Sci.">
        <title>Complete genome of the onion pathogen Enterobacter cloacae EcWSU1.</title>
        <authorList>
            <person name="Humann J.L."/>
            <person name="Wildung M."/>
            <person name="Cheng C.H."/>
            <person name="Lee T."/>
            <person name="Stewart J.E."/>
            <person name="Drew J.C."/>
            <person name="Triplett E.W."/>
            <person name="Main D."/>
            <person name="Schroeder B.K."/>
        </authorList>
    </citation>
    <scope>NUCLEOTIDE SEQUENCE [LARGE SCALE GENOMIC DNA]</scope>
    <source>
        <strain evidence="3 4">EcWSU1</strain>
    </source>
</reference>
<dbReference type="eggNOG" id="ENOG5033C0M">
    <property type="taxonomic scope" value="Bacteria"/>
</dbReference>
<dbReference type="InterPro" id="IPR055838">
    <property type="entry name" value="DUF7415"/>
</dbReference>
<evidence type="ECO:0000313" key="4">
    <source>
        <dbReference type="Proteomes" id="UP000007838"/>
    </source>
</evidence>
<protein>
    <submittedName>
        <fullName evidence="3">Uncharacterized protein</fullName>
    </submittedName>
</protein>
<dbReference type="InterPro" id="IPR015947">
    <property type="entry name" value="PUA-like_sf"/>
</dbReference>
<dbReference type="SUPFAM" id="SSF88697">
    <property type="entry name" value="PUA domain-like"/>
    <property type="match status" value="1"/>
</dbReference>
<evidence type="ECO:0000259" key="2">
    <source>
        <dbReference type="Pfam" id="PF24187"/>
    </source>
</evidence>
<sequence length="166" mass="18673">MAGIFNARGVKLMTKIHDLKIAPEHFEAVKSGEKRAEFRINDRDYSCGDVLRLHEWEPEKGYTGKRVSVRVTDVTDLTVWVGNYVMLSVQLLIHDEPCGMSLLNWKELSEKGLVFRINHEILHPSGLAIGYETLNGVSAGAFVADDGVWQYSDELVADAKKNGWLK</sequence>
<dbReference type="AlphaFoldDB" id="G8LQ64"/>
<dbReference type="Proteomes" id="UP000007838">
    <property type="component" value="Chromosome"/>
</dbReference>
<dbReference type="HOGENOM" id="CLU_145949_0_0_6"/>